<dbReference type="STRING" id="1871336.BBG48_09380"/>
<dbReference type="EMBL" id="VJXW01000009">
    <property type="protein sequence ID" value="TRW25511.1"/>
    <property type="molecule type" value="Genomic_DNA"/>
</dbReference>
<proteinExistence type="predicted"/>
<comment type="caution">
    <text evidence="1">The sequence shown here is derived from an EMBL/GenBank/DDBJ whole genome shotgun (WGS) entry which is preliminary data.</text>
</comment>
<organism evidence="1 3">
    <name type="scientific">Criibacterium bergeronii</name>
    <dbReference type="NCBI Taxonomy" id="1871336"/>
    <lineage>
        <taxon>Bacteria</taxon>
        <taxon>Bacillati</taxon>
        <taxon>Bacillota</taxon>
        <taxon>Clostridia</taxon>
        <taxon>Peptostreptococcales</taxon>
        <taxon>Filifactoraceae</taxon>
        <taxon>Criibacterium</taxon>
    </lineage>
</organism>
<keyword evidence="3" id="KW-1185">Reference proteome</keyword>
<reference evidence="2 4" key="3">
    <citation type="submission" date="2019-07" db="EMBL/GenBank/DDBJ databases">
        <title>Criibacterium bergeronii gen. nov., sp. nov. isolated from human clinical samples.</title>
        <authorList>
            <person name="Maheux A.F."/>
            <person name="Boudreau D.K."/>
            <person name="Berube E."/>
            <person name="Brodeur S."/>
            <person name="Bernard K.A."/>
            <person name="Abed J.Y."/>
            <person name="Ducrey E."/>
            <person name="Guay E.F."/>
            <person name="Raymond F."/>
            <person name="Corbeil J."/>
            <person name="Domingo M.-C."/>
            <person name="Roy P.H."/>
            <person name="Boissinot M."/>
            <person name="Tocheva E.I."/>
            <person name="Omar R.F."/>
        </authorList>
    </citation>
    <scope>NUCLEOTIDE SEQUENCE [LARGE SCALE GENOMIC DNA]</scope>
    <source>
        <strain evidence="2 4">CCRI-24246</strain>
    </source>
</reference>
<evidence type="ECO:0000313" key="2">
    <source>
        <dbReference type="EMBL" id="TRW25511.1"/>
    </source>
</evidence>
<dbReference type="RefSeq" id="WP_068912892.1">
    <property type="nucleotide sequence ID" value="NZ_MBEW02000014.1"/>
</dbReference>
<dbReference type="Proteomes" id="UP000093352">
    <property type="component" value="Unassembled WGS sequence"/>
</dbReference>
<dbReference type="InterPro" id="IPR011043">
    <property type="entry name" value="Gal_Oxase/kelch_b-propeller"/>
</dbReference>
<dbReference type="EMBL" id="MBEW02000014">
    <property type="protein sequence ID" value="RDY21040.1"/>
    <property type="molecule type" value="Genomic_DNA"/>
</dbReference>
<accession>A0A371IKQ9</accession>
<reference evidence="1" key="2">
    <citation type="submission" date="2018-07" db="EMBL/GenBank/DDBJ databases">
        <authorList>
            <person name="Quirk P.G."/>
            <person name="Krulwich T.A."/>
        </authorList>
    </citation>
    <scope>NUCLEOTIDE SEQUENCE</scope>
    <source>
        <strain evidence="1">CCRI-22567</strain>
    </source>
</reference>
<name>A0A371IKQ9_9FIRM</name>
<dbReference type="SUPFAM" id="SSF50965">
    <property type="entry name" value="Galactose oxidase, central domain"/>
    <property type="match status" value="1"/>
</dbReference>
<protein>
    <submittedName>
        <fullName evidence="1">Uncharacterized protein</fullName>
    </submittedName>
</protein>
<gene>
    <name evidence="1" type="ORF">BBG48_007110</name>
    <name evidence="2" type="ORF">FL857_06800</name>
</gene>
<reference evidence="1 3" key="1">
    <citation type="journal article" date="2016" name="Genome Announc.">
        <title>Draft Genome Sequence of Criibacterium bergeronii gen. nov., sp. nov., Strain CCRI-22567T, Isolated from a Vaginal Sample from a Woman with Bacterial Vaginosis.</title>
        <authorList>
            <person name="Maheux A.F."/>
            <person name="Berube E."/>
            <person name="Boudreau D.K."/>
            <person name="Raymond F."/>
            <person name="Corbeil J."/>
            <person name="Roy P.H."/>
            <person name="Boissinot M."/>
            <person name="Omar R.F."/>
        </authorList>
    </citation>
    <scope>NUCLEOTIDE SEQUENCE [LARGE SCALE GENOMIC DNA]</scope>
    <source>
        <strain evidence="1 3">CCRI-22567</strain>
    </source>
</reference>
<evidence type="ECO:0000313" key="4">
    <source>
        <dbReference type="Proteomes" id="UP000319424"/>
    </source>
</evidence>
<evidence type="ECO:0000313" key="3">
    <source>
        <dbReference type="Proteomes" id="UP000093352"/>
    </source>
</evidence>
<evidence type="ECO:0000313" key="1">
    <source>
        <dbReference type="EMBL" id="RDY21040.1"/>
    </source>
</evidence>
<dbReference type="AlphaFoldDB" id="A0A371IKQ9"/>
<dbReference type="Proteomes" id="UP000319424">
    <property type="component" value="Unassembled WGS sequence"/>
</dbReference>
<sequence>MKNEIDLQISNLYDDGKYLWFTAYTFGALYKMNKEVMHPEFVAYFEQEKMTEIRLYSDIISWNEFLIFTPLRAKKIAIFNKLTENISYIEIDIPENDCIKGYSGWNYYSAQLVGDCIYFFPHQRKCILRLDLLSQTIEGISEWTNDILTSYSLKRPRLYSKTRLIGNKVFAPISGTNILQIIDLQNKKTKIIETQDKEACYCDSFVIRDSVYLSPLEGAKIACLNIKTGKQDFFPVHEANPPHIQYIGILRHNNKLLFIPQYHGNITFMDIDTKIISDTNNNELEDKLLYFNDAFMDESKYMCFTQEEKEIFMYCNHKGALIKIGCEEAHTYKIKTILSEDVKKKLMLLKIESGDILREGEIYNLNNYLEYIDTRE</sequence>